<name>A0AAX1TRI4_9FUSO</name>
<dbReference type="GeneID" id="78453719"/>
<feature type="domain" description="Alkyl hydroperoxide reductase subunit C/ Thiol specific antioxidant" evidence="1">
    <location>
        <begin position="24"/>
        <end position="157"/>
    </location>
</feature>
<dbReference type="Gene3D" id="3.40.30.10">
    <property type="entry name" value="Glutaredoxin"/>
    <property type="match status" value="1"/>
</dbReference>
<evidence type="ECO:0000313" key="3">
    <source>
        <dbReference type="Proteomes" id="UP000249008"/>
    </source>
</evidence>
<proteinExistence type="predicted"/>
<dbReference type="KEGG" id="ful:C4N20_02780"/>
<dbReference type="SUPFAM" id="SSF52833">
    <property type="entry name" value="Thioredoxin-like"/>
    <property type="match status" value="1"/>
</dbReference>
<dbReference type="GO" id="GO:0016491">
    <property type="term" value="F:oxidoreductase activity"/>
    <property type="evidence" value="ECO:0007669"/>
    <property type="project" value="InterPro"/>
</dbReference>
<reference evidence="2 3" key="1">
    <citation type="submission" date="2018-06" db="EMBL/GenBank/DDBJ databases">
        <authorList>
            <consortium name="Pathogen Informatics"/>
            <person name="Doyle S."/>
        </authorList>
    </citation>
    <scope>NUCLEOTIDE SEQUENCE [LARGE SCALE GENOMIC DNA]</scope>
    <source>
        <strain evidence="2 3">NCTC12112</strain>
    </source>
</reference>
<dbReference type="PANTHER" id="PTHR28630:SF3">
    <property type="entry name" value="PEROXIREDOXIN-LIKE 2C"/>
    <property type="match status" value="1"/>
</dbReference>
<evidence type="ECO:0000313" key="2">
    <source>
        <dbReference type="EMBL" id="SQJ09999.1"/>
    </source>
</evidence>
<dbReference type="InterPro" id="IPR036249">
    <property type="entry name" value="Thioredoxin-like_sf"/>
</dbReference>
<protein>
    <submittedName>
        <fullName evidence="2">AhpC/TSA family</fullName>
    </submittedName>
</protein>
<accession>A0AAX1TRI4</accession>
<dbReference type="RefSeq" id="WP_005981097.1">
    <property type="nucleotide sequence ID" value="NZ_BAABXY010000001.1"/>
</dbReference>
<sequence length="184" mass="20963">MIVRKNEFLENFVYNTAYEIGKDYFKSKGSKIGVLAFLRYYGCTICQLDIMEFNKLYEKFEEMGADIKIVLQSTPDVIKEADKKAKLKFEIICDPKQELYEKFEIKAAESLEGLKAGNIAEKVADAKSMGLSHGEYEGNELQLPAMFIVDGNNKVIYSHYAKDGADIPRAKEVLDMVYNHICTK</sequence>
<dbReference type="CDD" id="cd02970">
    <property type="entry name" value="PRX_like2"/>
    <property type="match status" value="1"/>
</dbReference>
<dbReference type="PANTHER" id="PTHR28630">
    <property type="match status" value="1"/>
</dbReference>
<dbReference type="Proteomes" id="UP000249008">
    <property type="component" value="Chromosome 1"/>
</dbReference>
<dbReference type="EMBL" id="LS483487">
    <property type="protein sequence ID" value="SQJ09999.1"/>
    <property type="molecule type" value="Genomic_DNA"/>
</dbReference>
<dbReference type="InterPro" id="IPR000866">
    <property type="entry name" value="AhpC/TSA"/>
</dbReference>
<dbReference type="GO" id="GO:0016209">
    <property type="term" value="F:antioxidant activity"/>
    <property type="evidence" value="ECO:0007669"/>
    <property type="project" value="InterPro"/>
</dbReference>
<dbReference type="Pfam" id="PF00578">
    <property type="entry name" value="AhpC-TSA"/>
    <property type="match status" value="1"/>
</dbReference>
<dbReference type="InterPro" id="IPR032801">
    <property type="entry name" value="PXL2A/B/C"/>
</dbReference>
<dbReference type="AlphaFoldDB" id="A0AAX1TRI4"/>
<gene>
    <name evidence="2" type="ORF">NCTC12112_02438</name>
</gene>
<evidence type="ECO:0000259" key="1">
    <source>
        <dbReference type="Pfam" id="PF00578"/>
    </source>
</evidence>
<organism evidence="2 3">
    <name type="scientific">Fusobacterium ulcerans</name>
    <dbReference type="NCBI Taxonomy" id="861"/>
    <lineage>
        <taxon>Bacteria</taxon>
        <taxon>Fusobacteriati</taxon>
        <taxon>Fusobacteriota</taxon>
        <taxon>Fusobacteriia</taxon>
        <taxon>Fusobacteriales</taxon>
        <taxon>Fusobacteriaceae</taxon>
        <taxon>Fusobacterium</taxon>
    </lineage>
</organism>